<dbReference type="Proteomes" id="UP000824998">
    <property type="component" value="Unassembled WGS sequence"/>
</dbReference>
<name>A0A9P8C3S1_9HELO</name>
<evidence type="ECO:0000313" key="3">
    <source>
        <dbReference type="Proteomes" id="UP000824998"/>
    </source>
</evidence>
<evidence type="ECO:0000313" key="2">
    <source>
        <dbReference type="EMBL" id="KAG9232873.1"/>
    </source>
</evidence>
<organism evidence="2 3">
    <name type="scientific">Amylocarpus encephaloides</name>
    <dbReference type="NCBI Taxonomy" id="45428"/>
    <lineage>
        <taxon>Eukaryota</taxon>
        <taxon>Fungi</taxon>
        <taxon>Dikarya</taxon>
        <taxon>Ascomycota</taxon>
        <taxon>Pezizomycotina</taxon>
        <taxon>Leotiomycetes</taxon>
        <taxon>Helotiales</taxon>
        <taxon>Helotiales incertae sedis</taxon>
        <taxon>Amylocarpus</taxon>
    </lineage>
</organism>
<dbReference type="AlphaFoldDB" id="A0A9P8C3S1"/>
<accession>A0A9P8C3S1</accession>
<reference evidence="2" key="1">
    <citation type="journal article" date="2021" name="IMA Fungus">
        <title>Genomic characterization of three marine fungi, including Emericellopsis atlantica sp. nov. with signatures of a generalist lifestyle and marine biomass degradation.</title>
        <authorList>
            <person name="Hagestad O.C."/>
            <person name="Hou L."/>
            <person name="Andersen J.H."/>
            <person name="Hansen E.H."/>
            <person name="Altermark B."/>
            <person name="Li C."/>
            <person name="Kuhnert E."/>
            <person name="Cox R.J."/>
            <person name="Crous P.W."/>
            <person name="Spatafora J.W."/>
            <person name="Lail K."/>
            <person name="Amirebrahimi M."/>
            <person name="Lipzen A."/>
            <person name="Pangilinan J."/>
            <person name="Andreopoulos W."/>
            <person name="Hayes R.D."/>
            <person name="Ng V."/>
            <person name="Grigoriev I.V."/>
            <person name="Jackson S.A."/>
            <person name="Sutton T.D.S."/>
            <person name="Dobson A.D.W."/>
            <person name="Rama T."/>
        </authorList>
    </citation>
    <scope>NUCLEOTIDE SEQUENCE</scope>
    <source>
        <strain evidence="2">TRa018bII</strain>
    </source>
</reference>
<feature type="chain" id="PRO_5040283942" description="Secreted protein" evidence="1">
    <location>
        <begin position="24"/>
        <end position="120"/>
    </location>
</feature>
<feature type="signal peptide" evidence="1">
    <location>
        <begin position="1"/>
        <end position="23"/>
    </location>
</feature>
<gene>
    <name evidence="2" type="ORF">BJ875DRAFT_65130</name>
</gene>
<sequence length="120" mass="13458">MFLPHYSALRVLGAVLISSLVDSQKIHAGLHHLLFGHVQHAPHQSGACTYSPWNCDWVLSPVHTDHTLISSIIPTTPMWQVLCTRTWTRGPIVFPITEVFLSQRCSYHRGVPITEVGTFC</sequence>
<comment type="caution">
    <text evidence="2">The sequence shown here is derived from an EMBL/GenBank/DDBJ whole genome shotgun (WGS) entry which is preliminary data.</text>
</comment>
<evidence type="ECO:0000256" key="1">
    <source>
        <dbReference type="SAM" id="SignalP"/>
    </source>
</evidence>
<evidence type="ECO:0008006" key="4">
    <source>
        <dbReference type="Google" id="ProtNLM"/>
    </source>
</evidence>
<proteinExistence type="predicted"/>
<protein>
    <recommendedName>
        <fullName evidence="4">Secreted protein</fullName>
    </recommendedName>
</protein>
<dbReference type="EMBL" id="MU251526">
    <property type="protein sequence ID" value="KAG9232873.1"/>
    <property type="molecule type" value="Genomic_DNA"/>
</dbReference>
<keyword evidence="3" id="KW-1185">Reference proteome</keyword>
<keyword evidence="1" id="KW-0732">Signal</keyword>